<protein>
    <recommendedName>
        <fullName evidence="4">Tyr recombinase domain-containing protein</fullName>
    </recommendedName>
</protein>
<dbReference type="InterPro" id="IPR002104">
    <property type="entry name" value="Integrase_catalytic"/>
</dbReference>
<comment type="similarity">
    <text evidence="1">Belongs to the 'phage' integrase family.</text>
</comment>
<dbReference type="Proteomes" id="UP001220530">
    <property type="component" value="Chromosome"/>
</dbReference>
<evidence type="ECO:0000256" key="3">
    <source>
        <dbReference type="ARBA" id="ARBA00023172"/>
    </source>
</evidence>
<evidence type="ECO:0000313" key="6">
    <source>
        <dbReference type="Proteomes" id="UP001220530"/>
    </source>
</evidence>
<dbReference type="RefSeq" id="WP_282219488.1">
    <property type="nucleotide sequence ID" value="NZ_CP118246.1"/>
</dbReference>
<reference evidence="5 6" key="1">
    <citation type="submission" date="2023-02" db="EMBL/GenBank/DDBJ databases">
        <title>Devosia algicola sp. nov., isolated from the phycosphere of marine algae.</title>
        <authorList>
            <person name="Kim J.M."/>
            <person name="Lee J.K."/>
            <person name="Choi B.J."/>
            <person name="Bayburt H."/>
            <person name="Jeon C.O."/>
        </authorList>
    </citation>
    <scope>NUCLEOTIDE SEQUENCE [LARGE SCALE GENOMIC DNA]</scope>
    <source>
        <strain evidence="5 6">G20-9</strain>
    </source>
</reference>
<accession>A0ABY7YP58</accession>
<gene>
    <name evidence="5" type="ORF">PSQ19_02465</name>
</gene>
<dbReference type="PANTHER" id="PTHR30629">
    <property type="entry name" value="PROPHAGE INTEGRASE"/>
    <property type="match status" value="1"/>
</dbReference>
<dbReference type="PROSITE" id="PS51898">
    <property type="entry name" value="TYR_RECOMBINASE"/>
    <property type="match status" value="1"/>
</dbReference>
<keyword evidence="3" id="KW-0233">DNA recombination</keyword>
<dbReference type="PANTHER" id="PTHR30629:SF2">
    <property type="entry name" value="PROPHAGE INTEGRASE INTS-RELATED"/>
    <property type="match status" value="1"/>
</dbReference>
<feature type="domain" description="Tyr recombinase" evidence="4">
    <location>
        <begin position="16"/>
        <end position="187"/>
    </location>
</feature>
<keyword evidence="2" id="KW-0229">DNA integration</keyword>
<dbReference type="InterPro" id="IPR050808">
    <property type="entry name" value="Phage_Integrase"/>
</dbReference>
<dbReference type="InterPro" id="IPR011010">
    <property type="entry name" value="DNA_brk_join_enz"/>
</dbReference>
<sequence length="213" mass="23747">MDETITANPVSALRIPNPKRREVEGLDLAAWWRASEDLSPIRRDLHRAMLLTGARRSSILQVRHADVDFDKGILIFNHMKTGGRMLFPMGTWLSGMIRDRLAEDEPLNNPWLWPSPLSSCGHVTEPREDGPDLPSPHEYRHHARTLFIASGVPYAESALLLGQRLPGASGGYVHAEHLVEHLRPHAQALEDKVLAGRHPALAIVEPEEARDAA</sequence>
<name>A0ABY7YP58_9HYPH</name>
<proteinExistence type="inferred from homology"/>
<evidence type="ECO:0000313" key="5">
    <source>
        <dbReference type="EMBL" id="WDR03086.1"/>
    </source>
</evidence>
<evidence type="ECO:0000256" key="2">
    <source>
        <dbReference type="ARBA" id="ARBA00022908"/>
    </source>
</evidence>
<organism evidence="5 6">
    <name type="scientific">Devosia algicola</name>
    <dbReference type="NCBI Taxonomy" id="3026418"/>
    <lineage>
        <taxon>Bacteria</taxon>
        <taxon>Pseudomonadati</taxon>
        <taxon>Pseudomonadota</taxon>
        <taxon>Alphaproteobacteria</taxon>
        <taxon>Hyphomicrobiales</taxon>
        <taxon>Devosiaceae</taxon>
        <taxon>Devosia</taxon>
    </lineage>
</organism>
<evidence type="ECO:0000256" key="1">
    <source>
        <dbReference type="ARBA" id="ARBA00008857"/>
    </source>
</evidence>
<dbReference type="EMBL" id="CP118246">
    <property type="protein sequence ID" value="WDR03086.1"/>
    <property type="molecule type" value="Genomic_DNA"/>
</dbReference>
<evidence type="ECO:0000259" key="4">
    <source>
        <dbReference type="PROSITE" id="PS51898"/>
    </source>
</evidence>
<dbReference type="Gene3D" id="1.10.443.10">
    <property type="entry name" value="Intergrase catalytic core"/>
    <property type="match status" value="1"/>
</dbReference>
<dbReference type="InterPro" id="IPR013762">
    <property type="entry name" value="Integrase-like_cat_sf"/>
</dbReference>
<dbReference type="SUPFAM" id="SSF56349">
    <property type="entry name" value="DNA breaking-rejoining enzymes"/>
    <property type="match status" value="1"/>
</dbReference>
<keyword evidence="6" id="KW-1185">Reference proteome</keyword>